<comment type="caution">
    <text evidence="1">The sequence shown here is derived from an EMBL/GenBank/DDBJ whole genome shotgun (WGS) entry which is preliminary data.</text>
</comment>
<proteinExistence type="predicted"/>
<gene>
    <name evidence="1" type="ORF">AFUS01_LOCUS23323</name>
</gene>
<reference evidence="1" key="1">
    <citation type="submission" date="2021-06" db="EMBL/GenBank/DDBJ databases">
        <authorList>
            <person name="Hodson N. C."/>
            <person name="Mongue J. A."/>
            <person name="Jaron S. K."/>
        </authorList>
    </citation>
    <scope>NUCLEOTIDE SEQUENCE</scope>
</reference>
<evidence type="ECO:0000313" key="1">
    <source>
        <dbReference type="EMBL" id="CAG7734966.1"/>
    </source>
</evidence>
<sequence length="75" mass="8561">MKAWFTLLRNEFEIVLHVTDSFPRDKRWVVLDVNDCQLRGTFGALQHHLLGSSIPTGWKAKVFLVCCDTAVIVCN</sequence>
<dbReference type="AlphaFoldDB" id="A0A8J2KZW2"/>
<organism evidence="1 2">
    <name type="scientific">Allacma fusca</name>
    <dbReference type="NCBI Taxonomy" id="39272"/>
    <lineage>
        <taxon>Eukaryota</taxon>
        <taxon>Metazoa</taxon>
        <taxon>Ecdysozoa</taxon>
        <taxon>Arthropoda</taxon>
        <taxon>Hexapoda</taxon>
        <taxon>Collembola</taxon>
        <taxon>Symphypleona</taxon>
        <taxon>Sminthuridae</taxon>
        <taxon>Allacma</taxon>
    </lineage>
</organism>
<keyword evidence="2" id="KW-1185">Reference proteome</keyword>
<accession>A0A8J2KZW2</accession>
<evidence type="ECO:0000313" key="2">
    <source>
        <dbReference type="Proteomes" id="UP000708208"/>
    </source>
</evidence>
<protein>
    <submittedName>
        <fullName evidence="1">Uncharacterized protein</fullName>
    </submittedName>
</protein>
<dbReference type="EMBL" id="CAJVCH010279679">
    <property type="protein sequence ID" value="CAG7734966.1"/>
    <property type="molecule type" value="Genomic_DNA"/>
</dbReference>
<name>A0A8J2KZW2_9HEXA</name>
<dbReference type="Proteomes" id="UP000708208">
    <property type="component" value="Unassembled WGS sequence"/>
</dbReference>